<reference evidence="4" key="1">
    <citation type="submission" date="2023-03" db="EMBL/GenBank/DDBJ databases">
        <title>Complete genome of Cladonia borealis.</title>
        <authorList>
            <person name="Park H."/>
        </authorList>
    </citation>
    <scope>NUCLEOTIDE SEQUENCE</scope>
    <source>
        <strain evidence="4">ANT050790</strain>
    </source>
</reference>
<feature type="region of interest" description="Disordered" evidence="2">
    <location>
        <begin position="254"/>
        <end position="273"/>
    </location>
</feature>
<dbReference type="SUPFAM" id="SSF57667">
    <property type="entry name" value="beta-beta-alpha zinc fingers"/>
    <property type="match status" value="1"/>
</dbReference>
<feature type="compositionally biased region" description="Polar residues" evidence="2">
    <location>
        <begin position="584"/>
        <end position="597"/>
    </location>
</feature>
<dbReference type="Proteomes" id="UP001166286">
    <property type="component" value="Unassembled WGS sequence"/>
</dbReference>
<evidence type="ECO:0000256" key="1">
    <source>
        <dbReference type="PROSITE-ProRule" id="PRU00042"/>
    </source>
</evidence>
<feature type="compositionally biased region" description="Polar residues" evidence="2">
    <location>
        <begin position="618"/>
        <end position="637"/>
    </location>
</feature>
<evidence type="ECO:0000313" key="4">
    <source>
        <dbReference type="EMBL" id="KAK0513779.1"/>
    </source>
</evidence>
<feature type="compositionally biased region" description="Low complexity" evidence="2">
    <location>
        <begin position="602"/>
        <end position="617"/>
    </location>
</feature>
<dbReference type="Gene3D" id="3.30.160.60">
    <property type="entry name" value="Classic Zinc Finger"/>
    <property type="match status" value="1"/>
</dbReference>
<name>A0AA39V696_9LECA</name>
<organism evidence="4 5">
    <name type="scientific">Cladonia borealis</name>
    <dbReference type="NCBI Taxonomy" id="184061"/>
    <lineage>
        <taxon>Eukaryota</taxon>
        <taxon>Fungi</taxon>
        <taxon>Dikarya</taxon>
        <taxon>Ascomycota</taxon>
        <taxon>Pezizomycotina</taxon>
        <taxon>Lecanoromycetes</taxon>
        <taxon>OSLEUM clade</taxon>
        <taxon>Lecanoromycetidae</taxon>
        <taxon>Lecanorales</taxon>
        <taxon>Lecanorineae</taxon>
        <taxon>Cladoniaceae</taxon>
        <taxon>Cladonia</taxon>
    </lineage>
</organism>
<evidence type="ECO:0000313" key="5">
    <source>
        <dbReference type="Proteomes" id="UP001166286"/>
    </source>
</evidence>
<accession>A0AA39V696</accession>
<feature type="region of interest" description="Disordered" evidence="2">
    <location>
        <begin position="298"/>
        <end position="419"/>
    </location>
</feature>
<feature type="compositionally biased region" description="Pro residues" evidence="2">
    <location>
        <begin position="322"/>
        <end position="335"/>
    </location>
</feature>
<dbReference type="InterPro" id="IPR036236">
    <property type="entry name" value="Znf_C2H2_sf"/>
</dbReference>
<keyword evidence="1" id="KW-0862">Zinc</keyword>
<feature type="compositionally biased region" description="Basic and acidic residues" evidence="2">
    <location>
        <begin position="676"/>
        <end position="696"/>
    </location>
</feature>
<feature type="domain" description="C2H2-type" evidence="3">
    <location>
        <begin position="699"/>
        <end position="731"/>
    </location>
</feature>
<feature type="compositionally biased region" description="Basic and acidic residues" evidence="2">
    <location>
        <begin position="762"/>
        <end position="771"/>
    </location>
</feature>
<proteinExistence type="predicted"/>
<dbReference type="AlphaFoldDB" id="A0AA39V696"/>
<feature type="compositionally biased region" description="Basic and acidic residues" evidence="2">
    <location>
        <begin position="410"/>
        <end position="419"/>
    </location>
</feature>
<evidence type="ECO:0000259" key="3">
    <source>
        <dbReference type="PROSITE" id="PS50157"/>
    </source>
</evidence>
<protein>
    <recommendedName>
        <fullName evidence="3">C2H2-type domain-containing protein</fullName>
    </recommendedName>
</protein>
<feature type="compositionally biased region" description="Polar residues" evidence="2">
    <location>
        <begin position="372"/>
        <end position="408"/>
    </location>
</feature>
<dbReference type="Pfam" id="PF00096">
    <property type="entry name" value="zf-C2H2"/>
    <property type="match status" value="1"/>
</dbReference>
<feature type="domain" description="C2H2-type" evidence="3">
    <location>
        <begin position="734"/>
        <end position="764"/>
    </location>
</feature>
<feature type="compositionally biased region" description="Basic and acidic residues" evidence="2">
    <location>
        <begin position="549"/>
        <end position="560"/>
    </location>
</feature>
<evidence type="ECO:0000256" key="2">
    <source>
        <dbReference type="SAM" id="MobiDB-lite"/>
    </source>
</evidence>
<feature type="region of interest" description="Disordered" evidence="2">
    <location>
        <begin position="1"/>
        <end position="24"/>
    </location>
</feature>
<dbReference type="EMBL" id="JAFEKC020000006">
    <property type="protein sequence ID" value="KAK0513779.1"/>
    <property type="molecule type" value="Genomic_DNA"/>
</dbReference>
<keyword evidence="1" id="KW-0479">Metal-binding</keyword>
<feature type="compositionally biased region" description="Low complexity" evidence="2">
    <location>
        <begin position="302"/>
        <end position="315"/>
    </location>
</feature>
<sequence length="808" mass="86738">MQPPTLPPERSEGLSPPGNSRSVAKALLDGNSTATETSGVLKRKVYALDEPEAQPYPLRTRSSVEDEAGSSNIKKEPGTETMTDNPPIANGTTEHIKSNKSVSELASAEGGDVDRGYTHISGFTPVNGRVSREYRSIRAVQPKVPNSKNQGVTQAASKPNIECLTDIDKLHLFAALAEVEAKFEREKWNLVAEAMKRAGAAEYSKALLKKSAETLNQVQASIRADTANSNTNNIETTSHNSKKIRFPGLIGTDYKPGKTGGTDHGSNRGNYQGFGVLVNQQPLQNTSQVPPNIRHQMSRQSGYLPGAGPPLGTAPHQQTFPEPSPPYPAISPSHPPSSQRNNEQPFPHPNPVPETFLRQHPNKGEHSGENPAISNSSKLSTPSSEMLVTAQHSTTAEKSQKPISQSQVEDMLRHRTLNDTNRSKPWEIIAKECSVDAPLNEISRTLEQLVPGILYTDTGAPVFVANPAPSAVTSSHTGPISLHDPKHATSDPVSGKAPISPATPIDLTRDTDRTISASPPRVGQPLLAAAKVRTPPKQTGPARGKKGHRNESAESRERRSAAMRKAWAKRQAEGRSGRGCGPPKSSTIARKPQSGSSPVEFAAHVLAAAAADAAAEATSPSKTKSRETSAVSPTPTQVRPEEGPSSSLYHQDHDSGGLKRGSGKQRAESVVQTLETENRRASQRPSRGDTLRDEKPCPYACEKCGKSYTTPGGLNYHRASMPRCEDGPQKPRPFICDKCGKSYQNRGGLMYHQPMCEVSTPEPDRGTESAERTSSTKKRTTGPRIVGGARINGLSFSPGAREAQLTSV</sequence>
<gene>
    <name evidence="4" type="ORF">JMJ35_003501</name>
</gene>
<comment type="caution">
    <text evidence="4">The sequence shown here is derived from an EMBL/GenBank/DDBJ whole genome shotgun (WGS) entry which is preliminary data.</text>
</comment>
<keyword evidence="5" id="KW-1185">Reference proteome</keyword>
<dbReference type="GO" id="GO:0008270">
    <property type="term" value="F:zinc ion binding"/>
    <property type="evidence" value="ECO:0007669"/>
    <property type="project" value="UniProtKB-KW"/>
</dbReference>
<dbReference type="PROSITE" id="PS50157">
    <property type="entry name" value="ZINC_FINGER_C2H2_2"/>
    <property type="match status" value="2"/>
</dbReference>
<feature type="region of interest" description="Disordered" evidence="2">
    <location>
        <begin position="485"/>
        <end position="697"/>
    </location>
</feature>
<dbReference type="InterPro" id="IPR013087">
    <property type="entry name" value="Znf_C2H2_type"/>
</dbReference>
<feature type="region of interest" description="Disordered" evidence="2">
    <location>
        <begin position="46"/>
        <end position="110"/>
    </location>
</feature>
<keyword evidence="1" id="KW-0863">Zinc-finger</keyword>
<feature type="region of interest" description="Disordered" evidence="2">
    <location>
        <begin position="754"/>
        <end position="808"/>
    </location>
</feature>